<reference evidence="3" key="1">
    <citation type="journal article" date="2018" name="Nat. Microbiol.">
        <title>Leveraging single-cell genomics to expand the fungal tree of life.</title>
        <authorList>
            <person name="Ahrendt S.R."/>
            <person name="Quandt C.A."/>
            <person name="Ciobanu D."/>
            <person name="Clum A."/>
            <person name="Salamov A."/>
            <person name="Andreopoulos B."/>
            <person name="Cheng J.F."/>
            <person name="Woyke T."/>
            <person name="Pelin A."/>
            <person name="Henrissat B."/>
            <person name="Reynolds N.K."/>
            <person name="Benny G.L."/>
            <person name="Smith M.E."/>
            <person name="James T.Y."/>
            <person name="Grigoriev I.V."/>
        </authorList>
    </citation>
    <scope>NUCLEOTIDE SEQUENCE [LARGE SCALE GENOMIC DNA]</scope>
    <source>
        <strain evidence="3">CSF55</strain>
    </source>
</reference>
<evidence type="ECO:0000256" key="1">
    <source>
        <dbReference type="SAM" id="Phobius"/>
    </source>
</evidence>
<evidence type="ECO:0000313" key="3">
    <source>
        <dbReference type="Proteomes" id="UP000281549"/>
    </source>
</evidence>
<gene>
    <name evidence="2" type="ORF">ROZALSC1DRAFT_28947</name>
</gene>
<sequence length="243" mass="28026">GKNLGRSTKIQNLATMFFARLAILLGTVLSTPVLRRTLQLDHYGFEITSNVSTFRYCDPLELDVVSKFREKLVEDSDYKIIAQNFLKLESKLAETTLYLERFLNLCLLTFGEILEGIDLNNSLDPDYLSDIQQKLTTEYEFVDGLLPIVLQKMYSRYESSNSEDKKLAMIKIVAEKMQRIYRSFFILIFSGFSRLNSLIRLALISIHRSKPDENAVKEACIFAGSLKEFSESFRSAHRLEINY</sequence>
<feature type="non-terminal residue" evidence="2">
    <location>
        <position position="1"/>
    </location>
</feature>
<keyword evidence="1" id="KW-0812">Transmembrane</keyword>
<protein>
    <submittedName>
        <fullName evidence="2">Uncharacterized protein</fullName>
    </submittedName>
</protein>
<organism evidence="2 3">
    <name type="scientific">Rozella allomycis (strain CSF55)</name>
    <dbReference type="NCBI Taxonomy" id="988480"/>
    <lineage>
        <taxon>Eukaryota</taxon>
        <taxon>Fungi</taxon>
        <taxon>Fungi incertae sedis</taxon>
        <taxon>Cryptomycota</taxon>
        <taxon>Cryptomycota incertae sedis</taxon>
        <taxon>Rozella</taxon>
    </lineage>
</organism>
<dbReference type="Proteomes" id="UP000281549">
    <property type="component" value="Unassembled WGS sequence"/>
</dbReference>
<dbReference type="AlphaFoldDB" id="A0A4P9YJ71"/>
<proteinExistence type="predicted"/>
<feature type="transmembrane region" description="Helical" evidence="1">
    <location>
        <begin position="13"/>
        <end position="34"/>
    </location>
</feature>
<name>A0A4P9YJ71_ROZAC</name>
<accession>A0A4P9YJ71</accession>
<keyword evidence="1" id="KW-0472">Membrane</keyword>
<evidence type="ECO:0000313" key="2">
    <source>
        <dbReference type="EMBL" id="RKP19454.1"/>
    </source>
</evidence>
<dbReference type="EMBL" id="ML005220">
    <property type="protein sequence ID" value="RKP19454.1"/>
    <property type="molecule type" value="Genomic_DNA"/>
</dbReference>
<keyword evidence="1" id="KW-1133">Transmembrane helix</keyword>